<proteinExistence type="predicted"/>
<organism evidence="4 5">
    <name type="scientific">Gordonia aichiensis NBRC 108223</name>
    <dbReference type="NCBI Taxonomy" id="1220583"/>
    <lineage>
        <taxon>Bacteria</taxon>
        <taxon>Bacillati</taxon>
        <taxon>Actinomycetota</taxon>
        <taxon>Actinomycetes</taxon>
        <taxon>Mycobacteriales</taxon>
        <taxon>Gordoniaceae</taxon>
        <taxon>Gordonia</taxon>
    </lineage>
</organism>
<dbReference type="Pfam" id="PF13439">
    <property type="entry name" value="Glyco_transf_4"/>
    <property type="match status" value="1"/>
</dbReference>
<dbReference type="Gene3D" id="3.40.50.2000">
    <property type="entry name" value="Glycogen Phosphorylase B"/>
    <property type="match status" value="2"/>
</dbReference>
<dbReference type="PANTHER" id="PTHR12526">
    <property type="entry name" value="GLYCOSYLTRANSFERASE"/>
    <property type="match status" value="1"/>
</dbReference>
<feature type="domain" description="Glycosyltransferase subfamily 4-like N-terminal" evidence="3">
    <location>
        <begin position="3"/>
        <end position="142"/>
    </location>
</feature>
<evidence type="ECO:0000313" key="5">
    <source>
        <dbReference type="Proteomes" id="UP000010988"/>
    </source>
</evidence>
<dbReference type="AlphaFoldDB" id="L7KEZ3"/>
<keyword evidence="2" id="KW-0808">Transferase</keyword>
<comment type="caution">
    <text evidence="4">The sequence shown here is derived from an EMBL/GenBank/DDBJ whole genome shotgun (WGS) entry which is preliminary data.</text>
</comment>
<evidence type="ECO:0000256" key="2">
    <source>
        <dbReference type="ARBA" id="ARBA00022679"/>
    </source>
</evidence>
<dbReference type="Pfam" id="PF13692">
    <property type="entry name" value="Glyco_trans_1_4"/>
    <property type="match status" value="1"/>
</dbReference>
<keyword evidence="1" id="KW-0328">Glycosyltransferase</keyword>
<sequence>MRTLAREYAGELRALGHDVLLVTSNQHPQSLERIEWERVLDPRPKNPATWPAHAAALQEIRRFGADAVVTELVRDPRWMLYAGSVPRIDVVHDDRPHDSGELRPAWERAVFGAWNQRAAATICFSEHVATSLSTSREATVIPLASDVPDSMFGELIPEQERRDFVMLGRLNGYKNIDVVLRAWEQHRHSSAYRGDTLRLYGAAERAPQLPADVWWNGGSYDHADVIPVLARAKGSIAHYRVATQSGVQVLSMQAGVMPIVSTEGALPEFQPPGAPAIDRDDIAGLAKALGELADPSAAAEAGRRARAHYRDTFSAPVAAAELDKVLLGLMSSNRTARVR</sequence>
<dbReference type="Proteomes" id="UP000010988">
    <property type="component" value="Unassembled WGS sequence"/>
</dbReference>
<accession>L7KEZ3</accession>
<evidence type="ECO:0000256" key="1">
    <source>
        <dbReference type="ARBA" id="ARBA00022676"/>
    </source>
</evidence>
<dbReference type="STRING" id="1220583.GOACH_03_00620"/>
<dbReference type="GO" id="GO:0016757">
    <property type="term" value="F:glycosyltransferase activity"/>
    <property type="evidence" value="ECO:0007669"/>
    <property type="project" value="UniProtKB-KW"/>
</dbReference>
<protein>
    <recommendedName>
        <fullName evidence="3">Glycosyltransferase subfamily 4-like N-terminal domain-containing protein</fullName>
    </recommendedName>
</protein>
<dbReference type="SUPFAM" id="SSF53756">
    <property type="entry name" value="UDP-Glycosyltransferase/glycogen phosphorylase"/>
    <property type="match status" value="1"/>
</dbReference>
<dbReference type="RefSeq" id="WP_005169567.1">
    <property type="nucleotide sequence ID" value="NZ_BANR01000003.1"/>
</dbReference>
<evidence type="ECO:0000259" key="3">
    <source>
        <dbReference type="Pfam" id="PF13439"/>
    </source>
</evidence>
<keyword evidence="5" id="KW-1185">Reference proteome</keyword>
<reference evidence="4 5" key="1">
    <citation type="submission" date="2012-12" db="EMBL/GenBank/DDBJ databases">
        <title>Whole genome shotgun sequence of Gordonia aichiensis NBRC 108223.</title>
        <authorList>
            <person name="Isaki-Nakamura S."/>
            <person name="Hosoyama A."/>
            <person name="Tsuchikane K."/>
            <person name="Ando Y."/>
            <person name="Baba S."/>
            <person name="Ohji S."/>
            <person name="Hamada M."/>
            <person name="Tamura T."/>
            <person name="Yamazoe A."/>
            <person name="Yamazaki S."/>
            <person name="Fujita N."/>
        </authorList>
    </citation>
    <scope>NUCLEOTIDE SEQUENCE [LARGE SCALE GENOMIC DNA]</scope>
    <source>
        <strain evidence="4 5">NBRC 108223</strain>
    </source>
</reference>
<name>L7KEZ3_9ACTN</name>
<dbReference type="eggNOG" id="COG0438">
    <property type="taxonomic scope" value="Bacteria"/>
</dbReference>
<dbReference type="PANTHER" id="PTHR12526:SF636">
    <property type="entry name" value="BLL3647 PROTEIN"/>
    <property type="match status" value="1"/>
</dbReference>
<dbReference type="InterPro" id="IPR028098">
    <property type="entry name" value="Glyco_trans_4-like_N"/>
</dbReference>
<gene>
    <name evidence="4" type="ORF">GOACH_03_00620</name>
</gene>
<evidence type="ECO:0000313" key="4">
    <source>
        <dbReference type="EMBL" id="GAC47046.1"/>
    </source>
</evidence>
<dbReference type="EMBL" id="BANR01000003">
    <property type="protein sequence ID" value="GAC47046.1"/>
    <property type="molecule type" value="Genomic_DNA"/>
</dbReference>